<evidence type="ECO:0000256" key="10">
    <source>
        <dbReference type="ARBA" id="ARBA00022741"/>
    </source>
</evidence>
<protein>
    <recommendedName>
        <fullName evidence="17">Folylpolyglutamate synthase</fullName>
        <ecNumber evidence="17">6.3.2.17</ecNumber>
    </recommendedName>
    <alternativeName>
        <fullName evidence="17">Folylpoly-gamma-glutamate synthetase</fullName>
    </alternativeName>
    <alternativeName>
        <fullName evidence="17">Tetrahydrofolylpolyglutamate synthase</fullName>
    </alternativeName>
</protein>
<evidence type="ECO:0000256" key="14">
    <source>
        <dbReference type="ARBA" id="ARBA00023128"/>
    </source>
</evidence>
<dbReference type="Gene3D" id="3.40.1190.10">
    <property type="entry name" value="Mur-like, catalytic domain"/>
    <property type="match status" value="1"/>
</dbReference>
<dbReference type="PANTHER" id="PTHR11136:SF5">
    <property type="entry name" value="FOLYLPOLYGLUTAMATE SYNTHASE, MITOCHONDRIAL"/>
    <property type="match status" value="1"/>
</dbReference>
<dbReference type="InterPro" id="IPR018109">
    <property type="entry name" value="Folylpolyglutamate_synth_CS"/>
</dbReference>
<dbReference type="InterPro" id="IPR036615">
    <property type="entry name" value="Mur_ligase_C_dom_sf"/>
</dbReference>
<feature type="binding site" evidence="18">
    <location>
        <position position="354"/>
    </location>
    <ligand>
        <name>ATP</name>
        <dbReference type="ChEBI" id="CHEBI:30616"/>
    </ligand>
</feature>
<comment type="similarity">
    <text evidence="5 17">Belongs to the folylpolyglutamate synthase family.</text>
</comment>
<dbReference type="GO" id="GO:0006730">
    <property type="term" value="P:one-carbon metabolic process"/>
    <property type="evidence" value="ECO:0007669"/>
    <property type="project" value="UniProtKB-KW"/>
</dbReference>
<feature type="binding site" evidence="19">
    <location>
        <position position="228"/>
    </location>
    <ligand>
        <name>Mg(2+)</name>
        <dbReference type="ChEBI" id="CHEBI:18420"/>
        <label>2</label>
    </ligand>
</feature>
<keyword evidence="14" id="KW-0496">Mitochondrion</keyword>
<dbReference type="eggNOG" id="KOG2525">
    <property type="taxonomic scope" value="Eukaryota"/>
</dbReference>
<keyword evidence="6" id="KW-0963">Cytoplasm</keyword>
<dbReference type="PROSITE" id="PS01012">
    <property type="entry name" value="FOLYLPOLYGLU_SYNT_2"/>
    <property type="match status" value="1"/>
</dbReference>
<comment type="cofactor">
    <cofactor evidence="17">
        <name>a monovalent cation</name>
        <dbReference type="ChEBI" id="CHEBI:60242"/>
    </cofactor>
    <text evidence="17">A monovalent cation.</text>
</comment>
<keyword evidence="13 19" id="KW-0460">Magnesium</keyword>
<evidence type="ECO:0000256" key="11">
    <source>
        <dbReference type="ARBA" id="ARBA00022792"/>
    </source>
</evidence>
<keyword evidence="15" id="KW-0472">Membrane</keyword>
<evidence type="ECO:0000256" key="5">
    <source>
        <dbReference type="ARBA" id="ARBA00008276"/>
    </source>
</evidence>
<dbReference type="GO" id="GO:0046872">
    <property type="term" value="F:metal ion binding"/>
    <property type="evidence" value="ECO:0007669"/>
    <property type="project" value="UniProtKB-KW"/>
</dbReference>
<reference evidence="21" key="4">
    <citation type="journal article" date="2015" name="G3 (Bethesda)">
        <title>Genome sequences of three phytopathogenic species of the Magnaporthaceae family of fungi.</title>
        <authorList>
            <person name="Okagaki L.H."/>
            <person name="Nunes C.C."/>
            <person name="Sailsbery J."/>
            <person name="Clay B."/>
            <person name="Brown D."/>
            <person name="John T."/>
            <person name="Oh Y."/>
            <person name="Young N."/>
            <person name="Fitzgerald M."/>
            <person name="Haas B.J."/>
            <person name="Zeng Q."/>
            <person name="Young S."/>
            <person name="Adiconis X."/>
            <person name="Fan L."/>
            <person name="Levin J.Z."/>
            <person name="Mitchell T.K."/>
            <person name="Okubara P.A."/>
            <person name="Farman M.L."/>
            <person name="Kohn L.M."/>
            <person name="Birren B."/>
            <person name="Ma L.-J."/>
            <person name="Dean R.A."/>
        </authorList>
    </citation>
    <scope>NUCLEOTIDE SEQUENCE</scope>
    <source>
        <strain evidence="21">ATCC 64411 / 73-15</strain>
    </source>
</reference>
<dbReference type="NCBIfam" id="TIGR01499">
    <property type="entry name" value="folC"/>
    <property type="match status" value="1"/>
</dbReference>
<dbReference type="InterPro" id="IPR023600">
    <property type="entry name" value="Folylpolyglutamate_synth_euk"/>
</dbReference>
<dbReference type="InterPro" id="IPR036565">
    <property type="entry name" value="Mur-like_cat_sf"/>
</dbReference>
<evidence type="ECO:0000256" key="7">
    <source>
        <dbReference type="ARBA" id="ARBA00022563"/>
    </source>
</evidence>
<dbReference type="Proteomes" id="UP000011715">
    <property type="component" value="Unassembled WGS sequence"/>
</dbReference>
<organism evidence="21 22">
    <name type="scientific">Magnaporthiopsis poae (strain ATCC 64411 / 73-15)</name>
    <name type="common">Kentucky bluegrass fungus</name>
    <name type="synonym">Magnaporthe poae</name>
    <dbReference type="NCBI Taxonomy" id="644358"/>
    <lineage>
        <taxon>Eukaryota</taxon>
        <taxon>Fungi</taxon>
        <taxon>Dikarya</taxon>
        <taxon>Ascomycota</taxon>
        <taxon>Pezizomycotina</taxon>
        <taxon>Sordariomycetes</taxon>
        <taxon>Sordariomycetidae</taxon>
        <taxon>Magnaporthales</taxon>
        <taxon>Magnaporthaceae</taxon>
        <taxon>Magnaporthiopsis</taxon>
    </lineage>
</organism>
<comment type="subcellular location">
    <subcellularLocation>
        <location evidence="3">Cytoplasm</location>
    </subcellularLocation>
    <subcellularLocation>
        <location evidence="1">Mitochondrion inner membrane</location>
    </subcellularLocation>
    <subcellularLocation>
        <location evidence="2">Mitochondrion matrix</location>
    </subcellularLocation>
</comment>
<dbReference type="GO" id="GO:0005759">
    <property type="term" value="C:mitochondrial matrix"/>
    <property type="evidence" value="ECO:0007669"/>
    <property type="project" value="UniProtKB-SubCell"/>
</dbReference>
<dbReference type="EC" id="6.3.2.17" evidence="17"/>
<dbReference type="OrthoDB" id="5212574at2759"/>
<evidence type="ECO:0000313" key="22">
    <source>
        <dbReference type="Proteomes" id="UP000011715"/>
    </source>
</evidence>
<feature type="binding site" evidence="18">
    <location>
        <position position="368"/>
    </location>
    <ligand>
        <name>ATP</name>
        <dbReference type="ChEBI" id="CHEBI:30616"/>
    </ligand>
</feature>
<comment type="pathway">
    <text evidence="4 17">Cofactor biosynthesis; tetrahydrofolylpolyglutamate biosynthesis.</text>
</comment>
<dbReference type="EnsemblFungi" id="MAPG_00439T0">
    <property type="protein sequence ID" value="MAPG_00439T0"/>
    <property type="gene ID" value="MAPG_00439"/>
</dbReference>
<evidence type="ECO:0000313" key="21">
    <source>
        <dbReference type="EnsemblFungi" id="MAPG_00439T0"/>
    </source>
</evidence>
<dbReference type="GO" id="GO:0005743">
    <property type="term" value="C:mitochondrial inner membrane"/>
    <property type="evidence" value="ECO:0007669"/>
    <property type="project" value="UniProtKB-SubCell"/>
</dbReference>
<dbReference type="OMA" id="LMSYHVF"/>
<evidence type="ECO:0000256" key="17">
    <source>
        <dbReference type="PIRNR" id="PIRNR038895"/>
    </source>
</evidence>
<evidence type="ECO:0000256" key="9">
    <source>
        <dbReference type="ARBA" id="ARBA00022723"/>
    </source>
</evidence>
<dbReference type="AlphaFoldDB" id="A0A0C4DL07"/>
<dbReference type="VEuPathDB" id="FungiDB:MAPG_00439"/>
<comment type="catalytic activity">
    <reaction evidence="16 17">
        <text>(6S)-5,6,7,8-tetrahydrofolyl-(gamma-L-Glu)(n) + L-glutamate + ATP = (6S)-5,6,7,8-tetrahydrofolyl-(gamma-L-Glu)(n+1) + ADP + phosphate + H(+)</text>
        <dbReference type="Rhea" id="RHEA:10580"/>
        <dbReference type="Rhea" id="RHEA-COMP:14738"/>
        <dbReference type="Rhea" id="RHEA-COMP:14740"/>
        <dbReference type="ChEBI" id="CHEBI:15378"/>
        <dbReference type="ChEBI" id="CHEBI:29985"/>
        <dbReference type="ChEBI" id="CHEBI:30616"/>
        <dbReference type="ChEBI" id="CHEBI:43474"/>
        <dbReference type="ChEBI" id="CHEBI:141005"/>
        <dbReference type="ChEBI" id="CHEBI:456216"/>
        <dbReference type="EC" id="6.3.2.17"/>
    </reaction>
</comment>
<keyword evidence="10 18" id="KW-0547">Nucleotide-binding</keyword>
<keyword evidence="22" id="KW-1185">Reference proteome</keyword>
<evidence type="ECO:0000256" key="18">
    <source>
        <dbReference type="PIRSR" id="PIRSR038895-1"/>
    </source>
</evidence>
<sequence>MRRLSTAVSIRTSRTYNDAIDLLNTLQTPFAVAQARAKTAGTHQAQAASMAEMRECLTRIGHSPRDLDRLNILHVAGTKGKGTTCAFADSILNQCRLARGVPAKVGLHTSPHLVSVRERLKINSVPVSKESFARCFFDVWDMLEHHRPSQALGAEEDRRLDPVSRSAGGSYAGKPVYGRFLTLMSWHLFLSEGVDVAVYETGIGGEYDATNVVERPCATAITTLGVDHVAVLGGTVEEIAWHKAGIMKPGCPAFAAAQPHHAAEDVLRRRAAERRVSRYEVLGVDPRLAGVDVRPPADFQRSNATLAIALAGEAMRRLDPGFWEKGGGEGSGGDAAALPKEFVDGIEKVVWRGRCEVKREEGIHWHLDGAHTLDSLVLAGGWFATEVENRPGPRILIFNQQSRAQAPEFLAELYQAAKSRDGRGFDRVIFCSNRTSPSTDFKRELINHTVDAAEVDKLTVQRAFATEWAGLDPASTVSVVGSIHEAIEEVCKTASSLQSPKAGGSLEGGKAVAVQVLVTGSIHLVGGTLGILEGAETL</sequence>
<reference evidence="20" key="3">
    <citation type="submission" date="2011-03" db="EMBL/GenBank/DDBJ databases">
        <title>Annotation of Magnaporthe poae ATCC 64411.</title>
        <authorList>
            <person name="Ma L.-J."/>
            <person name="Dead R."/>
            <person name="Young S.K."/>
            <person name="Zeng Q."/>
            <person name="Gargeya S."/>
            <person name="Fitzgerald M."/>
            <person name="Haas B."/>
            <person name="Abouelleil A."/>
            <person name="Alvarado L."/>
            <person name="Arachchi H.M."/>
            <person name="Berlin A."/>
            <person name="Brown A."/>
            <person name="Chapman S.B."/>
            <person name="Chen Z."/>
            <person name="Dunbar C."/>
            <person name="Freedman E."/>
            <person name="Gearin G."/>
            <person name="Gellesch M."/>
            <person name="Goldberg J."/>
            <person name="Griggs A."/>
            <person name="Gujja S."/>
            <person name="Heiman D."/>
            <person name="Howarth C."/>
            <person name="Larson L."/>
            <person name="Lui A."/>
            <person name="MacDonald P.J.P."/>
            <person name="Mehta T."/>
            <person name="Montmayeur A."/>
            <person name="Murphy C."/>
            <person name="Neiman D."/>
            <person name="Pearson M."/>
            <person name="Priest M."/>
            <person name="Roberts A."/>
            <person name="Saif S."/>
            <person name="Shea T."/>
            <person name="Shenoy N."/>
            <person name="Sisk P."/>
            <person name="Stolte C."/>
            <person name="Sykes S."/>
            <person name="Yandava C."/>
            <person name="Wortman J."/>
            <person name="Nusbaum C."/>
            <person name="Birren B."/>
        </authorList>
    </citation>
    <scope>NUCLEOTIDE SEQUENCE</scope>
    <source>
        <strain evidence="20">ATCC 64411</strain>
    </source>
</reference>
<comment type="function">
    <text evidence="17">Catalyzes conversion of folates to polyglutamate derivatives allowing concentration of folate compounds in the cell and the intracellular retention of these cofactors, which are important substrates for most of the folate-dependent enzymes that are involved in one-carbon transfer reactions involved in purine, pyrimidine and amino acid synthesis.</text>
</comment>
<evidence type="ECO:0000256" key="3">
    <source>
        <dbReference type="ARBA" id="ARBA00004496"/>
    </source>
</evidence>
<dbReference type="InterPro" id="IPR001645">
    <property type="entry name" value="Folylpolyglutamate_synth"/>
</dbReference>
<dbReference type="PIRSF" id="PIRSF038895">
    <property type="entry name" value="FPGS"/>
    <property type="match status" value="1"/>
</dbReference>
<evidence type="ECO:0000313" key="20">
    <source>
        <dbReference type="EMBL" id="KLU81349.1"/>
    </source>
</evidence>
<feature type="binding site" evidence="19">
    <location>
        <position position="110"/>
    </location>
    <ligand>
        <name>Mg(2+)</name>
        <dbReference type="ChEBI" id="CHEBI:18420"/>
        <label>1</label>
    </ligand>
</feature>
<dbReference type="GO" id="GO:0005524">
    <property type="term" value="F:ATP binding"/>
    <property type="evidence" value="ECO:0007669"/>
    <property type="project" value="UniProtKB-KW"/>
</dbReference>
<evidence type="ECO:0000256" key="8">
    <source>
        <dbReference type="ARBA" id="ARBA00022598"/>
    </source>
</evidence>
<dbReference type="SUPFAM" id="SSF53623">
    <property type="entry name" value="MurD-like peptide ligases, catalytic domain"/>
    <property type="match status" value="1"/>
</dbReference>
<keyword evidence="12 18" id="KW-0067">ATP-binding</keyword>
<dbReference type="Gene3D" id="3.90.190.20">
    <property type="entry name" value="Mur ligase, C-terminal domain"/>
    <property type="match status" value="1"/>
</dbReference>
<dbReference type="PANTHER" id="PTHR11136">
    <property type="entry name" value="FOLYLPOLYGLUTAMATE SYNTHASE-RELATED"/>
    <property type="match status" value="1"/>
</dbReference>
<accession>A0A0C4DL07</accession>
<dbReference type="SUPFAM" id="SSF53244">
    <property type="entry name" value="MurD-like peptide ligases, peptide-binding domain"/>
    <property type="match status" value="1"/>
</dbReference>
<reference evidence="22" key="1">
    <citation type="submission" date="2010-05" db="EMBL/GenBank/DDBJ databases">
        <title>The genome sequence of Magnaporthe poae strain ATCC 64411.</title>
        <authorList>
            <person name="Ma L.-J."/>
            <person name="Dead R."/>
            <person name="Young S."/>
            <person name="Zeng Q."/>
            <person name="Koehrsen M."/>
            <person name="Alvarado L."/>
            <person name="Berlin A."/>
            <person name="Chapman S.B."/>
            <person name="Chen Z."/>
            <person name="Freedman E."/>
            <person name="Gellesch M."/>
            <person name="Goldberg J."/>
            <person name="Griggs A."/>
            <person name="Gujja S."/>
            <person name="Heilman E.R."/>
            <person name="Heiman D."/>
            <person name="Hepburn T."/>
            <person name="Howarth C."/>
            <person name="Jen D."/>
            <person name="Larson L."/>
            <person name="Mehta T."/>
            <person name="Neiman D."/>
            <person name="Pearson M."/>
            <person name="Roberts A."/>
            <person name="Saif S."/>
            <person name="Shea T."/>
            <person name="Shenoy N."/>
            <person name="Sisk P."/>
            <person name="Stolte C."/>
            <person name="Sykes S."/>
            <person name="Walk T."/>
            <person name="White J."/>
            <person name="Yandava C."/>
            <person name="Haas B."/>
            <person name="Nusbaum C."/>
            <person name="Birren B."/>
        </authorList>
    </citation>
    <scope>NUCLEOTIDE SEQUENCE [LARGE SCALE GENOMIC DNA]</scope>
    <source>
        <strain evidence="22">ATCC 64411 / 73-15</strain>
    </source>
</reference>
<evidence type="ECO:0000256" key="15">
    <source>
        <dbReference type="ARBA" id="ARBA00023136"/>
    </source>
</evidence>
<evidence type="ECO:0000256" key="2">
    <source>
        <dbReference type="ARBA" id="ARBA00004305"/>
    </source>
</evidence>
<evidence type="ECO:0000256" key="13">
    <source>
        <dbReference type="ARBA" id="ARBA00022842"/>
    </source>
</evidence>
<proteinExistence type="inferred from homology"/>
<evidence type="ECO:0000256" key="12">
    <source>
        <dbReference type="ARBA" id="ARBA00022840"/>
    </source>
</evidence>
<keyword evidence="11" id="KW-0999">Mitochondrion inner membrane</keyword>
<gene>
    <name evidence="20" type="ORF">MAPG_00439</name>
</gene>
<feature type="binding site" evidence="19">
    <location>
        <position position="200"/>
    </location>
    <ligand>
        <name>Mg(2+)</name>
        <dbReference type="ChEBI" id="CHEBI:18420"/>
        <label>1</label>
    </ligand>
</feature>
<reference evidence="21" key="5">
    <citation type="submission" date="2015-06" db="UniProtKB">
        <authorList>
            <consortium name="EnsemblFungi"/>
        </authorList>
    </citation>
    <scope>IDENTIFICATION</scope>
    <source>
        <strain evidence="21">ATCC 64411</strain>
    </source>
</reference>
<evidence type="ECO:0000256" key="19">
    <source>
        <dbReference type="PIRSR" id="PIRSR038895-2"/>
    </source>
</evidence>
<evidence type="ECO:0000256" key="1">
    <source>
        <dbReference type="ARBA" id="ARBA00004273"/>
    </source>
</evidence>
<dbReference type="GO" id="GO:0005829">
    <property type="term" value="C:cytosol"/>
    <property type="evidence" value="ECO:0007669"/>
    <property type="project" value="TreeGrafter"/>
</dbReference>
<keyword evidence="7 17" id="KW-0554">One-carbon metabolism</keyword>
<evidence type="ECO:0000256" key="16">
    <source>
        <dbReference type="ARBA" id="ARBA00047493"/>
    </source>
</evidence>
<evidence type="ECO:0000256" key="4">
    <source>
        <dbReference type="ARBA" id="ARBA00005150"/>
    </source>
</evidence>
<dbReference type="STRING" id="644358.A0A0C4DL07"/>
<dbReference type="EMBL" id="GL876966">
    <property type="protein sequence ID" value="KLU81349.1"/>
    <property type="molecule type" value="Genomic_DNA"/>
</dbReference>
<dbReference type="GO" id="GO:0004326">
    <property type="term" value="F:tetrahydrofolylpolyglutamate synthase activity"/>
    <property type="evidence" value="ECO:0007669"/>
    <property type="project" value="UniProtKB-EC"/>
</dbReference>
<keyword evidence="9 19" id="KW-0479">Metal-binding</keyword>
<dbReference type="UniPathway" id="UPA00850"/>
<name>A0A0C4DL07_MAGP6</name>
<keyword evidence="8 17" id="KW-0436">Ligase</keyword>
<reference evidence="20" key="2">
    <citation type="submission" date="2010-05" db="EMBL/GenBank/DDBJ databases">
        <title>The Genome Sequence of Magnaporthe poae strain ATCC 64411.</title>
        <authorList>
            <consortium name="The Broad Institute Genome Sequencing Platform"/>
            <consortium name="Broad Institute Genome Sequencing Center for Infectious Disease"/>
            <person name="Ma L.-J."/>
            <person name="Dead R."/>
            <person name="Young S."/>
            <person name="Zeng Q."/>
            <person name="Koehrsen M."/>
            <person name="Alvarado L."/>
            <person name="Berlin A."/>
            <person name="Chapman S.B."/>
            <person name="Chen Z."/>
            <person name="Freedman E."/>
            <person name="Gellesch M."/>
            <person name="Goldberg J."/>
            <person name="Griggs A."/>
            <person name="Gujja S."/>
            <person name="Heilman E.R."/>
            <person name="Heiman D."/>
            <person name="Hepburn T."/>
            <person name="Howarth C."/>
            <person name="Jen D."/>
            <person name="Larson L."/>
            <person name="Mehta T."/>
            <person name="Neiman D."/>
            <person name="Pearson M."/>
            <person name="Roberts A."/>
            <person name="Saif S."/>
            <person name="Shea T."/>
            <person name="Shenoy N."/>
            <person name="Sisk P."/>
            <person name="Stolte C."/>
            <person name="Sykes S."/>
            <person name="Walk T."/>
            <person name="White J."/>
            <person name="Yandava C."/>
            <person name="Haas B."/>
            <person name="Nusbaum C."/>
            <person name="Birren B."/>
        </authorList>
    </citation>
    <scope>NUCLEOTIDE SEQUENCE</scope>
    <source>
        <strain evidence="20">ATCC 64411</strain>
    </source>
</reference>
<dbReference type="EMBL" id="ADBL01000102">
    <property type="status" value="NOT_ANNOTATED_CDS"/>
    <property type="molecule type" value="Genomic_DNA"/>
</dbReference>
<evidence type="ECO:0000256" key="6">
    <source>
        <dbReference type="ARBA" id="ARBA00022490"/>
    </source>
</evidence>